<evidence type="ECO:0000313" key="2">
    <source>
        <dbReference type="Proteomes" id="UP000823775"/>
    </source>
</evidence>
<gene>
    <name evidence="1" type="ORF">HAX54_030458</name>
</gene>
<proteinExistence type="predicted"/>
<organism evidence="1 2">
    <name type="scientific">Datura stramonium</name>
    <name type="common">Jimsonweed</name>
    <name type="synonym">Common thornapple</name>
    <dbReference type="NCBI Taxonomy" id="4076"/>
    <lineage>
        <taxon>Eukaryota</taxon>
        <taxon>Viridiplantae</taxon>
        <taxon>Streptophyta</taxon>
        <taxon>Embryophyta</taxon>
        <taxon>Tracheophyta</taxon>
        <taxon>Spermatophyta</taxon>
        <taxon>Magnoliopsida</taxon>
        <taxon>eudicotyledons</taxon>
        <taxon>Gunneridae</taxon>
        <taxon>Pentapetalae</taxon>
        <taxon>asterids</taxon>
        <taxon>lamiids</taxon>
        <taxon>Solanales</taxon>
        <taxon>Solanaceae</taxon>
        <taxon>Solanoideae</taxon>
        <taxon>Datureae</taxon>
        <taxon>Datura</taxon>
    </lineage>
</organism>
<dbReference type="Proteomes" id="UP000823775">
    <property type="component" value="Unassembled WGS sequence"/>
</dbReference>
<protein>
    <recommendedName>
        <fullName evidence="3">Reverse transcriptase</fullName>
    </recommendedName>
</protein>
<keyword evidence="2" id="KW-1185">Reference proteome</keyword>
<dbReference type="EMBL" id="JACEIK010003817">
    <property type="protein sequence ID" value="MCD9643208.1"/>
    <property type="molecule type" value="Genomic_DNA"/>
</dbReference>
<accession>A0ABS8VAK3</accession>
<evidence type="ECO:0000313" key="1">
    <source>
        <dbReference type="EMBL" id="MCD9643208.1"/>
    </source>
</evidence>
<comment type="caution">
    <text evidence="1">The sequence shown here is derived from an EMBL/GenBank/DDBJ whole genome shotgun (WGS) entry which is preliminary data.</text>
</comment>
<reference evidence="1 2" key="1">
    <citation type="journal article" date="2021" name="BMC Genomics">
        <title>Datura genome reveals duplications of psychoactive alkaloid biosynthetic genes and high mutation rate following tissue culture.</title>
        <authorList>
            <person name="Rajewski A."/>
            <person name="Carter-House D."/>
            <person name="Stajich J."/>
            <person name="Litt A."/>
        </authorList>
    </citation>
    <scope>NUCLEOTIDE SEQUENCE [LARGE SCALE GENOMIC DNA]</scope>
    <source>
        <strain evidence="1">AR-01</strain>
    </source>
</reference>
<sequence length="117" mass="13295">MKSFSFTTLDEPLANRIERLRAKGLLQPKRGFIPKHPSPNFDLSKICTYHSNVQGHDTENCPALRFKIQRYIGAHAGFDLNITKTQIPPTVKIGAASQMAYYSFNKKQKLKLQAIFT</sequence>
<evidence type="ECO:0008006" key="3">
    <source>
        <dbReference type="Google" id="ProtNLM"/>
    </source>
</evidence>
<name>A0ABS8VAK3_DATST</name>